<dbReference type="PANTHER" id="PTHR45846">
    <property type="entry name" value="TRNA-DIHYDROURIDINE(47) SYNTHASE [NAD(P)(+)]-LIKE"/>
    <property type="match status" value="1"/>
</dbReference>
<feature type="region of interest" description="Disordered" evidence="26">
    <location>
        <begin position="267"/>
        <end position="311"/>
    </location>
</feature>
<dbReference type="PANTHER" id="PTHR45846:SF1">
    <property type="entry name" value="TRNA-DIHYDROURIDINE(47) SYNTHASE [NAD(P)(+)]-LIKE"/>
    <property type="match status" value="1"/>
</dbReference>
<dbReference type="GO" id="GO:0003723">
    <property type="term" value="F:RNA binding"/>
    <property type="evidence" value="ECO:0007669"/>
    <property type="project" value="TreeGrafter"/>
</dbReference>
<dbReference type="Pfam" id="PF25585">
    <property type="entry name" value="zf-CCCH_DUS3L"/>
    <property type="match status" value="2"/>
</dbReference>
<comment type="cofactor">
    <cofactor evidence="1">
        <name>FMN</name>
        <dbReference type="ChEBI" id="CHEBI:58210"/>
    </cofactor>
</comment>
<dbReference type="HOGENOM" id="CLU_013299_7_0_1"/>
<dbReference type="InterPro" id="IPR035587">
    <property type="entry name" value="DUS-like_FMN-bd"/>
</dbReference>
<dbReference type="Proteomes" id="UP000002035">
    <property type="component" value="Unassembled WGS sequence"/>
</dbReference>
<keyword evidence="18" id="KW-0520">NAD</keyword>
<evidence type="ECO:0000256" key="2">
    <source>
        <dbReference type="ARBA" id="ARBA00004123"/>
    </source>
</evidence>
<dbReference type="GO" id="GO:0102265">
    <property type="term" value="F:tRNA-dihydrouridine47 synthase activity"/>
    <property type="evidence" value="ECO:0007669"/>
    <property type="project" value="UniProtKB-EC"/>
</dbReference>
<comment type="catalytic activity">
    <reaction evidence="24">
        <text>a 5,6-dihydrouridine in mRNA + NADP(+) = a uridine in mRNA + NADPH + H(+)</text>
        <dbReference type="Rhea" id="RHEA:69855"/>
        <dbReference type="Rhea" id="RHEA-COMP:14658"/>
        <dbReference type="Rhea" id="RHEA-COMP:17789"/>
        <dbReference type="ChEBI" id="CHEBI:15378"/>
        <dbReference type="ChEBI" id="CHEBI:57783"/>
        <dbReference type="ChEBI" id="CHEBI:58349"/>
        <dbReference type="ChEBI" id="CHEBI:65315"/>
        <dbReference type="ChEBI" id="CHEBI:74443"/>
    </reaction>
    <physiologicalReaction direction="right-to-left" evidence="24">
        <dbReference type="Rhea" id="RHEA:69857"/>
    </physiologicalReaction>
</comment>
<evidence type="ECO:0000256" key="13">
    <source>
        <dbReference type="ARBA" id="ARBA00022737"/>
    </source>
</evidence>
<comment type="subcellular location">
    <subcellularLocation>
        <location evidence="3">Cytoplasm</location>
    </subcellularLocation>
    <subcellularLocation>
        <location evidence="2">Nucleus</location>
    </subcellularLocation>
</comment>
<evidence type="ECO:0000256" key="18">
    <source>
        <dbReference type="ARBA" id="ARBA00023027"/>
    </source>
</evidence>
<feature type="compositionally biased region" description="Basic residues" evidence="26">
    <location>
        <begin position="93"/>
        <end position="110"/>
    </location>
</feature>
<evidence type="ECO:0000256" key="10">
    <source>
        <dbReference type="ARBA" id="ARBA00022664"/>
    </source>
</evidence>
<dbReference type="OMA" id="WSYIAEC"/>
<keyword evidence="15" id="KW-0862">Zinc</keyword>
<keyword evidence="12" id="KW-0479">Metal-binding</keyword>
<dbReference type="InterPro" id="IPR018517">
    <property type="entry name" value="tRNA_hU_synthase_CS"/>
</dbReference>
<feature type="compositionally biased region" description="Basic and acidic residues" evidence="26">
    <location>
        <begin position="295"/>
        <end position="308"/>
    </location>
</feature>
<dbReference type="Gene3D" id="3.20.20.70">
    <property type="entry name" value="Aldolase class I"/>
    <property type="match status" value="1"/>
</dbReference>
<dbReference type="OrthoDB" id="259935at2759"/>
<dbReference type="RefSeq" id="XP_002844519.1">
    <property type="nucleotide sequence ID" value="XM_002844473.1"/>
</dbReference>
<evidence type="ECO:0000256" key="20">
    <source>
        <dbReference type="ARBA" id="ARBA00031322"/>
    </source>
</evidence>
<evidence type="ECO:0000313" key="29">
    <source>
        <dbReference type="Proteomes" id="UP000002035"/>
    </source>
</evidence>
<keyword evidence="17" id="KW-0560">Oxidoreductase</keyword>
<dbReference type="GO" id="GO:0005737">
    <property type="term" value="C:cytoplasm"/>
    <property type="evidence" value="ECO:0007669"/>
    <property type="project" value="UniProtKB-SubCell"/>
</dbReference>
<evidence type="ECO:0000256" key="22">
    <source>
        <dbReference type="ARBA" id="ARBA00048266"/>
    </source>
</evidence>
<proteinExistence type="inferred from homology"/>
<evidence type="ECO:0000256" key="14">
    <source>
        <dbReference type="ARBA" id="ARBA00022771"/>
    </source>
</evidence>
<dbReference type="FunFam" id="3.20.20.70:FF:000145">
    <property type="entry name" value="tRNA-dihydrouridine(47) synthase [NAD(P)(+)]"/>
    <property type="match status" value="1"/>
</dbReference>
<name>C5FUT0_ARTOC</name>
<sequence length="737" mass="81908">MAPDVQNPAPSSASEPTEPSKVRPLESAADEAGDNIEGPPSKRVKLDGEAPSATSLKPKDYGSDALVNDSAARDDDAAEAAGYNDRDGDGKQGKKRREKQKGKNTNRRFQRSHDEKGLCGTITHNPEFSPRPCQYGDNCKFEHNLRKYLKEHKKEDLKTFGGICPVWEAFGVCSAGWRCRFVGSHMAERELEDGRKELVLVEDEEKKKKAAPASAATSSINATELGVVNLVSTENKQLMTRKKFLTPKADAFNDWITVTSKELEERFHGRNFEDDEDTEGKDTNGKAEGNGEGESEAKASSEENKARYTEPPFLPSEKRRLYFGPETPVLAPLTTQGNLPFRRLCVELGAQFTYSEMAMSLPLMQGTKGEWALMKAHESEIQPPTISPKQPVVKGYDNSRDLKFGAQIAGNRPWQALKATEILTALCPHLRVVDLNCGCPIDLVYRDGAGSALLEHPSKLEKILRGMNSVSGEVPITAKIRMGTKDNYPTALKLAERLVIGGYESNELGQGPAGIGALTLHGRSRQQRYTREADWGYISECSALVKRLNVKRDEVVDTVREPDERLLPSAGKVYFIGNGDCYSHADYNNAITNSGVDSVMVARGALIKPWIFEEIQAGQYLDKSSSERLAYIERFVKHGLEAWGSDEHGIGTTRRFLLEWLSFTCRYVPVGILEYLPPKINDRPPAWRGRDELETLLASDHYLDWIKISEMFLGPADKDFKFTPKHKSNSYDVVAEG</sequence>
<feature type="compositionally biased region" description="Low complexity" evidence="26">
    <location>
        <begin position="8"/>
        <end position="17"/>
    </location>
</feature>
<dbReference type="GO" id="GO:0006397">
    <property type="term" value="P:mRNA processing"/>
    <property type="evidence" value="ECO:0007669"/>
    <property type="project" value="UniProtKB-KW"/>
</dbReference>
<evidence type="ECO:0000256" key="9">
    <source>
        <dbReference type="ARBA" id="ARBA00022643"/>
    </source>
</evidence>
<keyword evidence="19" id="KW-0539">Nucleus</keyword>
<comment type="catalytic activity">
    <reaction evidence="22">
        <text>5,6-dihydrouridine(47) in tRNA + NAD(+) = uridine(47) in tRNA + NADH + H(+)</text>
        <dbReference type="Rhea" id="RHEA:53364"/>
        <dbReference type="Rhea" id="RHEA-COMP:13539"/>
        <dbReference type="Rhea" id="RHEA-COMP:13540"/>
        <dbReference type="ChEBI" id="CHEBI:15378"/>
        <dbReference type="ChEBI" id="CHEBI:57540"/>
        <dbReference type="ChEBI" id="CHEBI:57945"/>
        <dbReference type="ChEBI" id="CHEBI:65315"/>
        <dbReference type="ChEBI" id="CHEBI:74443"/>
        <dbReference type="EC" id="1.3.1.89"/>
    </reaction>
    <physiologicalReaction direction="right-to-left" evidence="22">
        <dbReference type="Rhea" id="RHEA:53366"/>
    </physiologicalReaction>
</comment>
<keyword evidence="13" id="KW-0677">Repeat</keyword>
<evidence type="ECO:0000256" key="3">
    <source>
        <dbReference type="ARBA" id="ARBA00004496"/>
    </source>
</evidence>
<keyword evidence="14" id="KW-0863">Zinc-finger</keyword>
<dbReference type="InterPro" id="IPR013785">
    <property type="entry name" value="Aldolase_TIM"/>
</dbReference>
<evidence type="ECO:0000256" key="16">
    <source>
        <dbReference type="ARBA" id="ARBA00022857"/>
    </source>
</evidence>
<evidence type="ECO:0000256" key="24">
    <source>
        <dbReference type="ARBA" id="ARBA00049447"/>
    </source>
</evidence>
<evidence type="ECO:0000256" key="1">
    <source>
        <dbReference type="ARBA" id="ARBA00001917"/>
    </source>
</evidence>
<dbReference type="eggNOG" id="KOG2333">
    <property type="taxonomic scope" value="Eukaryota"/>
</dbReference>
<evidence type="ECO:0000256" key="11">
    <source>
        <dbReference type="ARBA" id="ARBA00022694"/>
    </source>
</evidence>
<dbReference type="EMBL" id="DS995706">
    <property type="protein sequence ID" value="EEQ33664.1"/>
    <property type="molecule type" value="Genomic_DNA"/>
</dbReference>
<evidence type="ECO:0000256" key="5">
    <source>
        <dbReference type="ARBA" id="ARBA00012376"/>
    </source>
</evidence>
<accession>C5FUT0</accession>
<evidence type="ECO:0000256" key="15">
    <source>
        <dbReference type="ARBA" id="ARBA00022833"/>
    </source>
</evidence>
<evidence type="ECO:0000256" key="26">
    <source>
        <dbReference type="SAM" id="MobiDB-lite"/>
    </source>
</evidence>
<keyword evidence="29" id="KW-1185">Reference proteome</keyword>
<evidence type="ECO:0000256" key="23">
    <source>
        <dbReference type="ARBA" id="ARBA00048342"/>
    </source>
</evidence>
<dbReference type="PROSITE" id="PS01136">
    <property type="entry name" value="UPF0034"/>
    <property type="match status" value="1"/>
</dbReference>
<feature type="region of interest" description="Disordered" evidence="26">
    <location>
        <begin position="1"/>
        <end position="118"/>
    </location>
</feature>
<evidence type="ECO:0000313" key="28">
    <source>
        <dbReference type="EMBL" id="EEQ33664.1"/>
    </source>
</evidence>
<evidence type="ECO:0000256" key="8">
    <source>
        <dbReference type="ARBA" id="ARBA00022630"/>
    </source>
</evidence>
<dbReference type="SUPFAM" id="SSF51395">
    <property type="entry name" value="FMN-linked oxidoreductases"/>
    <property type="match status" value="1"/>
</dbReference>
<evidence type="ECO:0000256" key="19">
    <source>
        <dbReference type="ARBA" id="ARBA00023242"/>
    </source>
</evidence>
<gene>
    <name evidence="28" type="ORF">MCYG_06483</name>
</gene>
<evidence type="ECO:0000256" key="7">
    <source>
        <dbReference type="ARBA" id="ARBA00022490"/>
    </source>
</evidence>
<dbReference type="Pfam" id="PF01207">
    <property type="entry name" value="Dus"/>
    <property type="match status" value="2"/>
</dbReference>
<dbReference type="AlphaFoldDB" id="C5FUT0"/>
<evidence type="ECO:0000256" key="21">
    <source>
        <dbReference type="ARBA" id="ARBA00045934"/>
    </source>
</evidence>
<evidence type="ECO:0000256" key="6">
    <source>
        <dbReference type="ARBA" id="ARBA00022143"/>
    </source>
</evidence>
<dbReference type="GO" id="GO:0050660">
    <property type="term" value="F:flavin adenine dinucleotide binding"/>
    <property type="evidence" value="ECO:0007669"/>
    <property type="project" value="InterPro"/>
</dbReference>
<feature type="domain" description="DUS-like FMN-binding" evidence="27">
    <location>
        <begin position="573"/>
        <end position="617"/>
    </location>
</feature>
<comment type="function">
    <text evidence="21">Catalyzes the synthesis of dihydrouridine, a modified base found in the D-loop of most tRNAs. Specifically modifies U47 in cytoplasmic tRNAs. Catalyzes the synthesis of dihydrouridine in some mRNAs, thereby affecting their translation.</text>
</comment>
<dbReference type="GeneID" id="9222291"/>
<feature type="domain" description="DUS-like FMN-binding" evidence="27">
    <location>
        <begin position="330"/>
        <end position="541"/>
    </location>
</feature>
<comment type="catalytic activity">
    <reaction evidence="25">
        <text>5,6-dihydrouridine(47) in tRNA + NADP(+) = uridine(47) in tRNA + NADPH + H(+)</text>
        <dbReference type="Rhea" id="RHEA:53360"/>
        <dbReference type="Rhea" id="RHEA-COMP:13539"/>
        <dbReference type="Rhea" id="RHEA-COMP:13540"/>
        <dbReference type="ChEBI" id="CHEBI:15378"/>
        <dbReference type="ChEBI" id="CHEBI:57783"/>
        <dbReference type="ChEBI" id="CHEBI:58349"/>
        <dbReference type="ChEBI" id="CHEBI:65315"/>
        <dbReference type="ChEBI" id="CHEBI:74443"/>
        <dbReference type="EC" id="1.3.1.89"/>
    </reaction>
    <physiologicalReaction direction="right-to-left" evidence="25">
        <dbReference type="Rhea" id="RHEA:53362"/>
    </physiologicalReaction>
</comment>
<protein>
    <recommendedName>
        <fullName evidence="6">tRNA-dihydrouridine(47) synthase [NAD(P)(+)]</fullName>
        <ecNumber evidence="5">1.3.1.89</ecNumber>
    </recommendedName>
    <alternativeName>
        <fullName evidence="20">tRNA-dihydrouridine synthase 3</fullName>
    </alternativeName>
</protein>
<dbReference type="GO" id="GO:0008270">
    <property type="term" value="F:zinc ion binding"/>
    <property type="evidence" value="ECO:0007669"/>
    <property type="project" value="UniProtKB-KW"/>
</dbReference>
<evidence type="ECO:0000256" key="4">
    <source>
        <dbReference type="ARBA" id="ARBA00005451"/>
    </source>
</evidence>
<organism evidence="28 29">
    <name type="scientific">Arthroderma otae (strain ATCC MYA-4605 / CBS 113480)</name>
    <name type="common">Microsporum canis</name>
    <dbReference type="NCBI Taxonomy" id="554155"/>
    <lineage>
        <taxon>Eukaryota</taxon>
        <taxon>Fungi</taxon>
        <taxon>Dikarya</taxon>
        <taxon>Ascomycota</taxon>
        <taxon>Pezizomycotina</taxon>
        <taxon>Eurotiomycetes</taxon>
        <taxon>Eurotiomycetidae</taxon>
        <taxon>Onygenales</taxon>
        <taxon>Arthrodermataceae</taxon>
        <taxon>Microsporum</taxon>
    </lineage>
</organism>
<dbReference type="STRING" id="554155.C5FUT0"/>
<evidence type="ECO:0000256" key="25">
    <source>
        <dbReference type="ARBA" id="ARBA00049513"/>
    </source>
</evidence>
<dbReference type="CDD" id="cd02801">
    <property type="entry name" value="DUS_like_FMN"/>
    <property type="match status" value="1"/>
</dbReference>
<keyword evidence="8" id="KW-0285">Flavoprotein</keyword>
<comment type="similarity">
    <text evidence="4">Belongs to the Dus family. Dus3 subfamily.</text>
</comment>
<keyword evidence="9" id="KW-0288">FMN</keyword>
<evidence type="ECO:0000259" key="27">
    <source>
        <dbReference type="Pfam" id="PF01207"/>
    </source>
</evidence>
<dbReference type="VEuPathDB" id="FungiDB:MCYG_06483"/>
<evidence type="ECO:0000256" key="17">
    <source>
        <dbReference type="ARBA" id="ARBA00023002"/>
    </source>
</evidence>
<keyword evidence="11" id="KW-0819">tRNA processing</keyword>
<dbReference type="GO" id="GO:0034399">
    <property type="term" value="C:nuclear periphery"/>
    <property type="evidence" value="ECO:0007669"/>
    <property type="project" value="EnsemblFungi"/>
</dbReference>
<dbReference type="EC" id="1.3.1.89" evidence="5"/>
<reference evidence="29" key="1">
    <citation type="journal article" date="2012" name="MBio">
        <title>Comparative genome analysis of Trichophyton rubrum and related dermatophytes reveals candidate genes involved in infection.</title>
        <authorList>
            <person name="Martinez D.A."/>
            <person name="Oliver B.G."/>
            <person name="Graeser Y."/>
            <person name="Goldberg J.M."/>
            <person name="Li W."/>
            <person name="Martinez-Rossi N.M."/>
            <person name="Monod M."/>
            <person name="Shelest E."/>
            <person name="Barton R.C."/>
            <person name="Birch E."/>
            <person name="Brakhage A.A."/>
            <person name="Chen Z."/>
            <person name="Gurr S.J."/>
            <person name="Heiman D."/>
            <person name="Heitman J."/>
            <person name="Kosti I."/>
            <person name="Rossi A."/>
            <person name="Saif S."/>
            <person name="Samalova M."/>
            <person name="Saunders C.W."/>
            <person name="Shea T."/>
            <person name="Summerbell R.C."/>
            <person name="Xu J."/>
            <person name="Young S."/>
            <person name="Zeng Q."/>
            <person name="Birren B.W."/>
            <person name="Cuomo C.A."/>
            <person name="White T.C."/>
        </authorList>
    </citation>
    <scope>NUCLEOTIDE SEQUENCE [LARGE SCALE GENOMIC DNA]</scope>
    <source>
        <strain evidence="29">ATCC MYA-4605 / CBS 113480</strain>
    </source>
</reference>
<keyword evidence="10" id="KW-0507">mRNA processing</keyword>
<evidence type="ECO:0000256" key="12">
    <source>
        <dbReference type="ARBA" id="ARBA00022723"/>
    </source>
</evidence>
<keyword evidence="7" id="KW-0963">Cytoplasm</keyword>
<comment type="catalytic activity">
    <reaction evidence="23">
        <text>a 5,6-dihydrouridine in mRNA + NAD(+) = a uridine in mRNA + NADH + H(+)</text>
        <dbReference type="Rhea" id="RHEA:69851"/>
        <dbReference type="Rhea" id="RHEA-COMP:14658"/>
        <dbReference type="Rhea" id="RHEA-COMP:17789"/>
        <dbReference type="ChEBI" id="CHEBI:15378"/>
        <dbReference type="ChEBI" id="CHEBI:57540"/>
        <dbReference type="ChEBI" id="CHEBI:57945"/>
        <dbReference type="ChEBI" id="CHEBI:65315"/>
        <dbReference type="ChEBI" id="CHEBI:74443"/>
    </reaction>
    <physiologicalReaction direction="right-to-left" evidence="23">
        <dbReference type="Rhea" id="RHEA:69853"/>
    </physiologicalReaction>
</comment>
<keyword evidence="16" id="KW-0521">NADP</keyword>